<keyword evidence="3" id="KW-1185">Reference proteome</keyword>
<keyword evidence="1" id="KW-0472">Membrane</keyword>
<keyword evidence="1" id="KW-0812">Transmembrane</keyword>
<feature type="transmembrane region" description="Helical" evidence="1">
    <location>
        <begin position="357"/>
        <end position="378"/>
    </location>
</feature>
<proteinExistence type="predicted"/>
<accession>A0A1D2MYA0</accession>
<dbReference type="EMBL" id="LJIJ01000389">
    <property type="protein sequence ID" value="ODM98019.1"/>
    <property type="molecule type" value="Genomic_DNA"/>
</dbReference>
<dbReference type="OrthoDB" id="8298093at2759"/>
<evidence type="ECO:0000313" key="2">
    <source>
        <dbReference type="EMBL" id="ODM98019.1"/>
    </source>
</evidence>
<feature type="transmembrane region" description="Helical" evidence="1">
    <location>
        <begin position="65"/>
        <end position="82"/>
    </location>
</feature>
<evidence type="ECO:0000313" key="3">
    <source>
        <dbReference type="Proteomes" id="UP000094527"/>
    </source>
</evidence>
<gene>
    <name evidence="2" type="ORF">Ocin01_08664</name>
</gene>
<organism evidence="2 3">
    <name type="scientific">Orchesella cincta</name>
    <name type="common">Springtail</name>
    <name type="synonym">Podura cincta</name>
    <dbReference type="NCBI Taxonomy" id="48709"/>
    <lineage>
        <taxon>Eukaryota</taxon>
        <taxon>Metazoa</taxon>
        <taxon>Ecdysozoa</taxon>
        <taxon>Arthropoda</taxon>
        <taxon>Hexapoda</taxon>
        <taxon>Collembola</taxon>
        <taxon>Entomobryomorpha</taxon>
        <taxon>Entomobryoidea</taxon>
        <taxon>Orchesellidae</taxon>
        <taxon>Orchesellinae</taxon>
        <taxon>Orchesella</taxon>
    </lineage>
</organism>
<protein>
    <submittedName>
        <fullName evidence="2">Uncharacterized protein</fullName>
    </submittedName>
</protein>
<dbReference type="Proteomes" id="UP000094527">
    <property type="component" value="Unassembled WGS sequence"/>
</dbReference>
<keyword evidence="1" id="KW-1133">Transmembrane helix</keyword>
<sequence>MVDSLRLRKPTSDDCGTPKVSLCFSQKYILRFLNICYFIFFIPFRFSSAYSLDTGFKVELKKNRIQSVFCIINHGIILAWCFKCQYDTFVNKDPTQKQTALDVTMVLLGPMTSTFFIHTAWTKAEMFRWLLEADPEGKSLLPSRTQKGILEYFHNILSIICPFSSLTFYLCTLLKDTTRDLTLWENGRPTANVIELSFFGIVILSHLFDVILQIVVLVFRDRLQYFLDIIASDNATPDEVLPKFYKLKEYVFGINKRFKMLILCSTICAVPFYSKKFGEIFLSHDSLSFTNGITNVIYFVWIFLCLIMAASVNRKICEQMKDWLQRDKNYSKIPSQELTILVAEISPDSFGLRGGNYFTLTYQFVGTVVSLIITYAFIEQQQYQSFQSDATPTVSYNSSCDYLN</sequence>
<feature type="transmembrane region" description="Helical" evidence="1">
    <location>
        <begin position="152"/>
        <end position="172"/>
    </location>
</feature>
<comment type="caution">
    <text evidence="2">The sequence shown here is derived from an EMBL/GenBank/DDBJ whole genome shotgun (WGS) entry which is preliminary data.</text>
</comment>
<reference evidence="2 3" key="1">
    <citation type="journal article" date="2016" name="Genome Biol. Evol.">
        <title>Gene Family Evolution Reflects Adaptation to Soil Environmental Stressors in the Genome of the Collembolan Orchesella cincta.</title>
        <authorList>
            <person name="Faddeeva-Vakhrusheva A."/>
            <person name="Derks M.F."/>
            <person name="Anvar S.Y."/>
            <person name="Agamennone V."/>
            <person name="Suring W."/>
            <person name="Smit S."/>
            <person name="van Straalen N.M."/>
            <person name="Roelofs D."/>
        </authorList>
    </citation>
    <scope>NUCLEOTIDE SEQUENCE [LARGE SCALE GENOMIC DNA]</scope>
    <source>
        <tissue evidence="2">Mixed pool</tissue>
    </source>
</reference>
<feature type="transmembrane region" description="Helical" evidence="1">
    <location>
        <begin position="193"/>
        <end position="219"/>
    </location>
</feature>
<feature type="transmembrane region" description="Helical" evidence="1">
    <location>
        <begin position="103"/>
        <end position="121"/>
    </location>
</feature>
<evidence type="ECO:0000256" key="1">
    <source>
        <dbReference type="SAM" id="Phobius"/>
    </source>
</evidence>
<feature type="transmembrane region" description="Helical" evidence="1">
    <location>
        <begin position="28"/>
        <end position="45"/>
    </location>
</feature>
<name>A0A1D2MYA0_ORCCI</name>
<dbReference type="AlphaFoldDB" id="A0A1D2MYA0"/>
<feature type="transmembrane region" description="Helical" evidence="1">
    <location>
        <begin position="295"/>
        <end position="312"/>
    </location>
</feature>
<dbReference type="OMA" id="LCSTICA"/>